<name>A0A9J6FM65_HAELO</name>
<organism evidence="1 2">
    <name type="scientific">Haemaphysalis longicornis</name>
    <name type="common">Bush tick</name>
    <dbReference type="NCBI Taxonomy" id="44386"/>
    <lineage>
        <taxon>Eukaryota</taxon>
        <taxon>Metazoa</taxon>
        <taxon>Ecdysozoa</taxon>
        <taxon>Arthropoda</taxon>
        <taxon>Chelicerata</taxon>
        <taxon>Arachnida</taxon>
        <taxon>Acari</taxon>
        <taxon>Parasitiformes</taxon>
        <taxon>Ixodida</taxon>
        <taxon>Ixodoidea</taxon>
        <taxon>Ixodidae</taxon>
        <taxon>Haemaphysalinae</taxon>
        <taxon>Haemaphysalis</taxon>
    </lineage>
</organism>
<evidence type="ECO:0000313" key="1">
    <source>
        <dbReference type="EMBL" id="KAH9363939.1"/>
    </source>
</evidence>
<dbReference type="EMBL" id="JABSTR010000002">
    <property type="protein sequence ID" value="KAH9363939.1"/>
    <property type="molecule type" value="Genomic_DNA"/>
</dbReference>
<comment type="caution">
    <text evidence="1">The sequence shown here is derived from an EMBL/GenBank/DDBJ whole genome shotgun (WGS) entry which is preliminary data.</text>
</comment>
<proteinExistence type="predicted"/>
<dbReference type="Proteomes" id="UP000821853">
    <property type="component" value="Chromosome 10"/>
</dbReference>
<accession>A0A9J6FM65</accession>
<keyword evidence="2" id="KW-1185">Reference proteome</keyword>
<reference evidence="1 2" key="1">
    <citation type="journal article" date="2020" name="Cell">
        <title>Large-Scale Comparative Analyses of Tick Genomes Elucidate Their Genetic Diversity and Vector Capacities.</title>
        <authorList>
            <consortium name="Tick Genome and Microbiome Consortium (TIGMIC)"/>
            <person name="Jia N."/>
            <person name="Wang J."/>
            <person name="Shi W."/>
            <person name="Du L."/>
            <person name="Sun Y."/>
            <person name="Zhan W."/>
            <person name="Jiang J.F."/>
            <person name="Wang Q."/>
            <person name="Zhang B."/>
            <person name="Ji P."/>
            <person name="Bell-Sakyi L."/>
            <person name="Cui X.M."/>
            <person name="Yuan T.T."/>
            <person name="Jiang B.G."/>
            <person name="Yang W.F."/>
            <person name="Lam T.T."/>
            <person name="Chang Q.C."/>
            <person name="Ding S.J."/>
            <person name="Wang X.J."/>
            <person name="Zhu J.G."/>
            <person name="Ruan X.D."/>
            <person name="Zhao L."/>
            <person name="Wei J.T."/>
            <person name="Ye R.Z."/>
            <person name="Que T.C."/>
            <person name="Du C.H."/>
            <person name="Zhou Y.H."/>
            <person name="Cheng J.X."/>
            <person name="Dai P.F."/>
            <person name="Guo W.B."/>
            <person name="Han X.H."/>
            <person name="Huang E.J."/>
            <person name="Li L.F."/>
            <person name="Wei W."/>
            <person name="Gao Y.C."/>
            <person name="Liu J.Z."/>
            <person name="Shao H.Z."/>
            <person name="Wang X."/>
            <person name="Wang C.C."/>
            <person name="Yang T.C."/>
            <person name="Huo Q.B."/>
            <person name="Li W."/>
            <person name="Chen H.Y."/>
            <person name="Chen S.E."/>
            <person name="Zhou L.G."/>
            <person name="Ni X.B."/>
            <person name="Tian J.H."/>
            <person name="Sheng Y."/>
            <person name="Liu T."/>
            <person name="Pan Y.S."/>
            <person name="Xia L.Y."/>
            <person name="Li J."/>
            <person name="Zhao F."/>
            <person name="Cao W.C."/>
        </authorList>
    </citation>
    <scope>NUCLEOTIDE SEQUENCE [LARGE SCALE GENOMIC DNA]</scope>
    <source>
        <strain evidence="1">HaeL-2018</strain>
    </source>
</reference>
<gene>
    <name evidence="1" type="ORF">HPB48_022200</name>
</gene>
<sequence length="79" mass="8313">MRNTHIFPAFQAADVTGSDVTDLVTGSDADVEDLMLKLLVATPGNGCRQKMRADTGTSVTSPLSGPANLIPSAWRAIQL</sequence>
<dbReference type="AlphaFoldDB" id="A0A9J6FM65"/>
<dbReference type="VEuPathDB" id="VectorBase:HLOH_057275"/>
<evidence type="ECO:0000313" key="2">
    <source>
        <dbReference type="Proteomes" id="UP000821853"/>
    </source>
</evidence>
<protein>
    <submittedName>
        <fullName evidence="1">Uncharacterized protein</fullName>
    </submittedName>
</protein>